<dbReference type="OrthoDB" id="9769132at2"/>
<dbReference type="RefSeq" id="WP_121198768.1">
    <property type="nucleotide sequence ID" value="NZ_RBKU01000001.1"/>
</dbReference>
<dbReference type="EMBL" id="RBKU01000001">
    <property type="protein sequence ID" value="RKR83249.1"/>
    <property type="molecule type" value="Genomic_DNA"/>
</dbReference>
<sequence>MKISNETKIGALTVVALAILILGYSFLKGNDVFSTENKFYAVYSDVSGLAVAKPVLVNGFQIGRVSKMRLLPSGHTLVEFKVQDKYDIPKNTIAKLEGDILGSKTINFEYGNSKTFAVSEDTLQAFVKGGIAESLQPVQKKAELIIGKMDSILTSVNAIMNPRFQKNVDRSFNSIANTLQALEGTTQKVDALVGNQSVRINNILANVESISANLKSSNKYLSGTMANFNKISDDVAKGHIKETLENANKAVADLQATIAKINAGQGSLGLLLNDDKMYNNLKDASANLNNLFIDIKAHPKNYVSFSVFGGGKKKD</sequence>
<evidence type="ECO:0000313" key="4">
    <source>
        <dbReference type="EMBL" id="RKR83249.1"/>
    </source>
</evidence>
<reference evidence="4 5" key="1">
    <citation type="submission" date="2018-10" db="EMBL/GenBank/DDBJ databases">
        <title>Genomic Encyclopedia of Archaeal and Bacterial Type Strains, Phase II (KMG-II): from individual species to whole genera.</title>
        <authorList>
            <person name="Goeker M."/>
        </authorList>
    </citation>
    <scope>NUCLEOTIDE SEQUENCE [LARGE SCALE GENOMIC DNA]</scope>
    <source>
        <strain evidence="4 5">DSM 18602</strain>
    </source>
</reference>
<dbReference type="Gene3D" id="1.10.287.950">
    <property type="entry name" value="Methyl-accepting chemotaxis protein"/>
    <property type="match status" value="1"/>
</dbReference>
<dbReference type="Proteomes" id="UP000268007">
    <property type="component" value="Unassembled WGS sequence"/>
</dbReference>
<feature type="domain" description="T-SNARE coiled-coil homology" evidence="3">
    <location>
        <begin position="162"/>
        <end position="224"/>
    </location>
</feature>
<dbReference type="Pfam" id="PF02470">
    <property type="entry name" value="MlaD"/>
    <property type="match status" value="1"/>
</dbReference>
<keyword evidence="5" id="KW-1185">Reference proteome</keyword>
<proteinExistence type="predicted"/>
<feature type="coiled-coil region" evidence="1">
    <location>
        <begin position="237"/>
        <end position="264"/>
    </location>
</feature>
<name>A0A495J5J1_9SPHI</name>
<feature type="transmembrane region" description="Helical" evidence="2">
    <location>
        <begin position="39"/>
        <end position="60"/>
    </location>
</feature>
<dbReference type="InterPro" id="IPR000727">
    <property type="entry name" value="T_SNARE_dom"/>
</dbReference>
<keyword evidence="2" id="KW-0472">Membrane</keyword>
<keyword evidence="2" id="KW-1133">Transmembrane helix</keyword>
<dbReference type="AlphaFoldDB" id="A0A495J5J1"/>
<evidence type="ECO:0000259" key="3">
    <source>
        <dbReference type="PROSITE" id="PS50192"/>
    </source>
</evidence>
<dbReference type="PROSITE" id="PS50192">
    <property type="entry name" value="T_SNARE"/>
    <property type="match status" value="1"/>
</dbReference>
<accession>A0A495J5J1</accession>
<evidence type="ECO:0000313" key="5">
    <source>
        <dbReference type="Proteomes" id="UP000268007"/>
    </source>
</evidence>
<gene>
    <name evidence="4" type="ORF">BDD43_3453</name>
</gene>
<evidence type="ECO:0000256" key="1">
    <source>
        <dbReference type="SAM" id="Coils"/>
    </source>
</evidence>
<evidence type="ECO:0000256" key="2">
    <source>
        <dbReference type="SAM" id="Phobius"/>
    </source>
</evidence>
<keyword evidence="2" id="KW-0812">Transmembrane</keyword>
<protein>
    <submittedName>
        <fullName evidence="4">Phospholipid/cholesterol/gamma-HCH transport system substrate-binding protein</fullName>
    </submittedName>
</protein>
<dbReference type="PANTHER" id="PTHR33371">
    <property type="entry name" value="INTERMEMBRANE PHOSPHOLIPID TRANSPORT SYSTEM BINDING PROTEIN MLAD-RELATED"/>
    <property type="match status" value="1"/>
</dbReference>
<dbReference type="InterPro" id="IPR003399">
    <property type="entry name" value="Mce/MlaD"/>
</dbReference>
<keyword evidence="1" id="KW-0175">Coiled coil</keyword>
<organism evidence="4 5">
    <name type="scientific">Mucilaginibacter gracilis</name>
    <dbReference type="NCBI Taxonomy" id="423350"/>
    <lineage>
        <taxon>Bacteria</taxon>
        <taxon>Pseudomonadati</taxon>
        <taxon>Bacteroidota</taxon>
        <taxon>Sphingobacteriia</taxon>
        <taxon>Sphingobacteriales</taxon>
        <taxon>Sphingobacteriaceae</taxon>
        <taxon>Mucilaginibacter</taxon>
    </lineage>
</organism>
<dbReference type="InterPro" id="IPR052336">
    <property type="entry name" value="MlaD_Phospholipid_Transporter"/>
</dbReference>
<dbReference type="PANTHER" id="PTHR33371:SF4">
    <property type="entry name" value="INTERMEMBRANE PHOSPHOLIPID TRANSPORT SYSTEM BINDING PROTEIN MLAD"/>
    <property type="match status" value="1"/>
</dbReference>
<comment type="caution">
    <text evidence="4">The sequence shown here is derived from an EMBL/GenBank/DDBJ whole genome shotgun (WGS) entry which is preliminary data.</text>
</comment>
<feature type="transmembrane region" description="Helical" evidence="2">
    <location>
        <begin position="9"/>
        <end position="27"/>
    </location>
</feature>